<comment type="caution">
    <text evidence="2">The sequence shown here is derived from an EMBL/GenBank/DDBJ whole genome shotgun (WGS) entry which is preliminary data.</text>
</comment>
<gene>
    <name evidence="2" type="ORF">J2S43_005657</name>
</gene>
<proteinExistence type="predicted"/>
<sequence>MQAGGGGTADVAGGQRAEGSVDGDEQAGRDADVEWLVGGAYAAGMLDADHTLAGDLTGEDHGAGPGGTDDGAGRCAEVHTAMAG</sequence>
<feature type="region of interest" description="Disordered" evidence="1">
    <location>
        <begin position="1"/>
        <end position="31"/>
    </location>
</feature>
<feature type="region of interest" description="Disordered" evidence="1">
    <location>
        <begin position="52"/>
        <end position="74"/>
    </location>
</feature>
<dbReference type="EMBL" id="JAUSRA010000001">
    <property type="protein sequence ID" value="MDP9797145.1"/>
    <property type="molecule type" value="Genomic_DNA"/>
</dbReference>
<evidence type="ECO:0000313" key="2">
    <source>
        <dbReference type="EMBL" id="MDP9797145.1"/>
    </source>
</evidence>
<feature type="compositionally biased region" description="Basic and acidic residues" evidence="1">
    <location>
        <begin position="52"/>
        <end position="62"/>
    </location>
</feature>
<name>A0ABT9N0L4_9ACTN</name>
<dbReference type="Proteomes" id="UP001240984">
    <property type="component" value="Unassembled WGS sequence"/>
</dbReference>
<accession>A0ABT9N0L4</accession>
<evidence type="ECO:0000313" key="3">
    <source>
        <dbReference type="Proteomes" id="UP001240984"/>
    </source>
</evidence>
<reference evidence="2 3" key="1">
    <citation type="submission" date="2023-07" db="EMBL/GenBank/DDBJ databases">
        <title>Sequencing the genomes of 1000 actinobacteria strains.</title>
        <authorList>
            <person name="Klenk H.-P."/>
        </authorList>
    </citation>
    <scope>NUCLEOTIDE SEQUENCE [LARGE SCALE GENOMIC DNA]</scope>
    <source>
        <strain evidence="2 3">DSM 44710</strain>
    </source>
</reference>
<keyword evidence="3" id="KW-1185">Reference proteome</keyword>
<evidence type="ECO:0000256" key="1">
    <source>
        <dbReference type="SAM" id="MobiDB-lite"/>
    </source>
</evidence>
<protein>
    <submittedName>
        <fullName evidence="2">Uncharacterized protein</fullName>
    </submittedName>
</protein>
<organism evidence="2 3">
    <name type="scientific">Catenuloplanes nepalensis</name>
    <dbReference type="NCBI Taxonomy" id="587533"/>
    <lineage>
        <taxon>Bacteria</taxon>
        <taxon>Bacillati</taxon>
        <taxon>Actinomycetota</taxon>
        <taxon>Actinomycetes</taxon>
        <taxon>Micromonosporales</taxon>
        <taxon>Micromonosporaceae</taxon>
        <taxon>Catenuloplanes</taxon>
    </lineage>
</organism>